<gene>
    <name evidence="1" type="ORF">S03H2_57731</name>
</gene>
<protein>
    <submittedName>
        <fullName evidence="1">Uncharacterized protein</fullName>
    </submittedName>
</protein>
<evidence type="ECO:0000313" key="1">
    <source>
        <dbReference type="EMBL" id="GAH83541.1"/>
    </source>
</evidence>
<dbReference type="EMBL" id="BARU01037017">
    <property type="protein sequence ID" value="GAH83541.1"/>
    <property type="molecule type" value="Genomic_DNA"/>
</dbReference>
<organism evidence="1">
    <name type="scientific">marine sediment metagenome</name>
    <dbReference type="NCBI Taxonomy" id="412755"/>
    <lineage>
        <taxon>unclassified sequences</taxon>
        <taxon>metagenomes</taxon>
        <taxon>ecological metagenomes</taxon>
    </lineage>
</organism>
<accession>X1IMA6</accession>
<name>X1IMA6_9ZZZZ</name>
<comment type="caution">
    <text evidence="1">The sequence shown here is derived from an EMBL/GenBank/DDBJ whole genome shotgun (WGS) entry which is preliminary data.</text>
</comment>
<dbReference type="AlphaFoldDB" id="X1IMA6"/>
<sequence length="104" mass="12176">CLLTKSKRVRKIGKNKIVLRAVDLLSQYCEDAFFITLVPDVRSNLTTFYQDTLINSNPVGFSEWDVRNWGYIAWAEVEDFCKRHGLVETLQVFEFNLGQIYDKH</sequence>
<proteinExistence type="predicted"/>
<feature type="non-terminal residue" evidence="1">
    <location>
        <position position="1"/>
    </location>
</feature>
<reference evidence="1" key="1">
    <citation type="journal article" date="2014" name="Front. Microbiol.">
        <title>High frequency of phylogenetically diverse reductive dehalogenase-homologous genes in deep subseafloor sedimentary metagenomes.</title>
        <authorList>
            <person name="Kawai M."/>
            <person name="Futagami T."/>
            <person name="Toyoda A."/>
            <person name="Takaki Y."/>
            <person name="Nishi S."/>
            <person name="Hori S."/>
            <person name="Arai W."/>
            <person name="Tsubouchi T."/>
            <person name="Morono Y."/>
            <person name="Uchiyama I."/>
            <person name="Ito T."/>
            <person name="Fujiyama A."/>
            <person name="Inagaki F."/>
            <person name="Takami H."/>
        </authorList>
    </citation>
    <scope>NUCLEOTIDE SEQUENCE</scope>
    <source>
        <strain evidence="1">Expedition CK06-06</strain>
    </source>
</reference>